<accession>A0A8T8E5E8</accession>
<dbReference type="AlphaFoldDB" id="A0A8T8E5E8"/>
<dbReference type="OrthoDB" id="271491at2157"/>
<evidence type="ECO:0000313" key="2">
    <source>
        <dbReference type="EMBL" id="QRV16959.1"/>
    </source>
</evidence>
<dbReference type="Gene3D" id="2.60.40.10">
    <property type="entry name" value="Immunoglobulins"/>
    <property type="match status" value="1"/>
</dbReference>
<organism evidence="2 3">
    <name type="scientific">Haloterrigena salifodinae</name>
    <dbReference type="NCBI Taxonomy" id="2675099"/>
    <lineage>
        <taxon>Archaea</taxon>
        <taxon>Methanobacteriati</taxon>
        <taxon>Methanobacteriota</taxon>
        <taxon>Stenosarchaea group</taxon>
        <taxon>Halobacteria</taxon>
        <taxon>Halobacteriales</taxon>
        <taxon>Natrialbaceae</taxon>
        <taxon>Haloterrigena</taxon>
    </lineage>
</organism>
<feature type="transmembrane region" description="Helical" evidence="1">
    <location>
        <begin position="684"/>
        <end position="703"/>
    </location>
</feature>
<gene>
    <name evidence="2" type="ORF">JMJ58_08875</name>
</gene>
<dbReference type="RefSeq" id="WP_204749089.1">
    <property type="nucleotide sequence ID" value="NZ_CP069188.1"/>
</dbReference>
<dbReference type="KEGG" id="hsal:JMJ58_08875"/>
<dbReference type="Proteomes" id="UP000637819">
    <property type="component" value="Chromosome"/>
</dbReference>
<name>A0A8T8E5E8_9EURY</name>
<keyword evidence="1" id="KW-0472">Membrane</keyword>
<keyword evidence="3" id="KW-1185">Reference proteome</keyword>
<dbReference type="InterPro" id="IPR013783">
    <property type="entry name" value="Ig-like_fold"/>
</dbReference>
<reference evidence="2 3" key="1">
    <citation type="submission" date="2021-01" db="EMBL/GenBank/DDBJ databases">
        <title>Genome Sequence and Methylation Pattern of Haloterrigena salifodinae BOL5-1, An Extremely Halophilic Archaeon from a Bolivian Salt Mine.</title>
        <authorList>
            <person name="DasSarma P."/>
            <person name="Anton B.P."/>
            <person name="DasSarma S.L."/>
            <person name="von Ehrenheim H.A.L."/>
            <person name="Martinez F.L."/>
            <person name="Guzman D."/>
            <person name="Roberts R.J."/>
            <person name="DasSarma S."/>
        </authorList>
    </citation>
    <scope>NUCLEOTIDE SEQUENCE [LARGE SCALE GENOMIC DNA]</scope>
    <source>
        <strain evidence="2 3">BOL5-1</strain>
    </source>
</reference>
<evidence type="ECO:0008006" key="4">
    <source>
        <dbReference type="Google" id="ProtNLM"/>
    </source>
</evidence>
<protein>
    <recommendedName>
        <fullName evidence="4">Glycyl aminopeptidase</fullName>
    </recommendedName>
</protein>
<dbReference type="InterPro" id="IPR027268">
    <property type="entry name" value="Peptidase_M4/M1_CTD_sf"/>
</dbReference>
<keyword evidence="1" id="KW-1133">Transmembrane helix</keyword>
<keyword evidence="1" id="KW-0812">Transmembrane</keyword>
<sequence length="707" mass="74539">MTSRATVLVVVALLLGTVPAGIAGAGTGGSPTASGPAAGSAGALESTAVSTATAESSAATKTDAEAAAMTEADDILHRTIELRHLPDRPDVYEAEFTFDIPEPMSSLTVDLEDEATVRSTDGFEATDEGTYRWTGDGEAPSIRVRLPADRTETGGRVGSSRSGYSFVDTGEWGVVPVPGVSVSYRREADVSIGIEETVTVDGPGATGGDIAVFGPVTEYERTENGETVRLVVSDAADLREDPDDILEALGNASDRLSIAPSDEEVFVAAVPSDADWGPRGLQYGESDAWVRADAPLSEASNVWLHEYVHVHQRFANDEVATDASWLVEGGAEYHAALLAYEQGLISYSEFRDHLERGEQSPYADGVLAEPETWGHERTDYAKGALVYGELDRQLREATDGDRRLEDIVRTLNAQEERVTAADFLTALEEAGGKELRASAERYTHTRSTPDMWSYFEHQATFGQSRAATTSGLGEEPVTVDGQEWESWDRANLSGLSADIGTGDVLAVPAGERVTVPVALENVDDRAGSADATLQVDGEVVETERRVLEAGEAATTALAWTPTKPGIYDVRVGSDRLTVYVRSTPSLTVTDLRVEPAGVDPGETVTATASVATADSLPAAGRLAFRTASGTERGEPIALVPGETGSVAAELTFDDGGDYEISAGERTTTVSVGGIKSTVESMPGFGVAAAAVAFGLAVAIAMVGRRRR</sequence>
<evidence type="ECO:0000256" key="1">
    <source>
        <dbReference type="SAM" id="Phobius"/>
    </source>
</evidence>
<dbReference type="GeneID" id="62875233"/>
<proteinExistence type="predicted"/>
<evidence type="ECO:0000313" key="3">
    <source>
        <dbReference type="Proteomes" id="UP000637819"/>
    </source>
</evidence>
<dbReference type="Gene3D" id="1.10.390.10">
    <property type="entry name" value="Neutral Protease Domain 2"/>
    <property type="match status" value="1"/>
</dbReference>
<dbReference type="EMBL" id="CP069188">
    <property type="protein sequence ID" value="QRV16959.1"/>
    <property type="molecule type" value="Genomic_DNA"/>
</dbReference>